<dbReference type="EMBL" id="JACHFV010000002">
    <property type="protein sequence ID" value="MBB5293705.1"/>
    <property type="molecule type" value="Genomic_DNA"/>
</dbReference>
<dbReference type="InterPro" id="IPR027417">
    <property type="entry name" value="P-loop_NTPase"/>
</dbReference>
<evidence type="ECO:0000259" key="1">
    <source>
        <dbReference type="PROSITE" id="PS51192"/>
    </source>
</evidence>
<dbReference type="RefSeq" id="WP_129117597.1">
    <property type="nucleotide sequence ID" value="NZ_BSUI01000040.1"/>
</dbReference>
<keyword evidence="6" id="KW-1185">Reference proteome</keyword>
<dbReference type="PROSITE" id="PS51192">
    <property type="entry name" value="HELICASE_ATP_BIND_1"/>
    <property type="match status" value="1"/>
</dbReference>
<evidence type="ECO:0000313" key="4">
    <source>
        <dbReference type="EMBL" id="TLK30921.1"/>
    </source>
</evidence>
<evidence type="ECO:0000259" key="2">
    <source>
        <dbReference type="PROSITE" id="PS51194"/>
    </source>
</evidence>
<comment type="caution">
    <text evidence="4">The sequence shown here is derived from an EMBL/GenBank/DDBJ whole genome shotgun (WGS) entry which is preliminary data.</text>
</comment>
<dbReference type="InterPro" id="IPR014001">
    <property type="entry name" value="Helicase_ATP-bd"/>
</dbReference>
<dbReference type="GO" id="GO:0016787">
    <property type="term" value="F:hydrolase activity"/>
    <property type="evidence" value="ECO:0007669"/>
    <property type="project" value="InterPro"/>
</dbReference>
<dbReference type="EMBL" id="VBRC01000002">
    <property type="protein sequence ID" value="TLK30921.1"/>
    <property type="molecule type" value="Genomic_DNA"/>
</dbReference>
<reference evidence="4 5" key="1">
    <citation type="submission" date="2019-04" db="EMBL/GenBank/DDBJ databases">
        <title>Deinococcus metalilatus MA1002 mutant No.5.</title>
        <authorList>
            <person name="Park W."/>
            <person name="Park C."/>
        </authorList>
    </citation>
    <scope>NUCLEOTIDE SEQUENCE [LARGE SCALE GENOMIC DNA]</scope>
    <source>
        <strain evidence="4 5">MA1002-m5</strain>
    </source>
</reference>
<dbReference type="InterPro" id="IPR006935">
    <property type="entry name" value="Helicase/UvrB_N"/>
</dbReference>
<dbReference type="Pfam" id="PF00271">
    <property type="entry name" value="Helicase_C"/>
    <property type="match status" value="1"/>
</dbReference>
<protein>
    <submittedName>
        <fullName evidence="4">DEAD/DEAH box helicase</fullName>
    </submittedName>
    <submittedName>
        <fullName evidence="3">Superfamily II DNA or RNA helicase</fullName>
    </submittedName>
</protein>
<keyword evidence="4" id="KW-0067">ATP-binding</keyword>
<dbReference type="PROSITE" id="PS51194">
    <property type="entry name" value="HELICASE_CTER"/>
    <property type="match status" value="1"/>
</dbReference>
<reference evidence="3 6" key="2">
    <citation type="submission" date="2020-08" db="EMBL/GenBank/DDBJ databases">
        <title>Genomic Encyclopedia of Type Strains, Phase IV (KMG-IV): sequencing the most valuable type-strain genomes for metagenomic binning, comparative biology and taxonomic classification.</title>
        <authorList>
            <person name="Goeker M."/>
        </authorList>
    </citation>
    <scope>NUCLEOTIDE SEQUENCE [LARGE SCALE GENOMIC DNA]</scope>
    <source>
        <strain evidence="3 6">DSM 105434</strain>
    </source>
</reference>
<dbReference type="InterPro" id="IPR050742">
    <property type="entry name" value="Helicase_Restrict-Modif_Enz"/>
</dbReference>
<dbReference type="Proteomes" id="UP000308000">
    <property type="component" value="Unassembled WGS sequence"/>
</dbReference>
<dbReference type="SMART" id="SM00490">
    <property type="entry name" value="HELICc"/>
    <property type="match status" value="1"/>
</dbReference>
<dbReference type="AlphaFoldDB" id="A0AAJ5F935"/>
<dbReference type="GO" id="GO:0005829">
    <property type="term" value="C:cytosol"/>
    <property type="evidence" value="ECO:0007669"/>
    <property type="project" value="TreeGrafter"/>
</dbReference>
<organism evidence="4 5">
    <name type="scientific">Deinococcus metallilatus</name>
    <dbReference type="NCBI Taxonomy" id="1211322"/>
    <lineage>
        <taxon>Bacteria</taxon>
        <taxon>Thermotogati</taxon>
        <taxon>Deinococcota</taxon>
        <taxon>Deinococci</taxon>
        <taxon>Deinococcales</taxon>
        <taxon>Deinococcaceae</taxon>
        <taxon>Deinococcus</taxon>
    </lineage>
</organism>
<dbReference type="GO" id="GO:0004386">
    <property type="term" value="F:helicase activity"/>
    <property type="evidence" value="ECO:0007669"/>
    <property type="project" value="UniProtKB-KW"/>
</dbReference>
<feature type="domain" description="Helicase C-terminal" evidence="2">
    <location>
        <begin position="355"/>
        <end position="530"/>
    </location>
</feature>
<dbReference type="GO" id="GO:0005524">
    <property type="term" value="F:ATP binding"/>
    <property type="evidence" value="ECO:0007669"/>
    <property type="project" value="InterPro"/>
</dbReference>
<keyword evidence="4" id="KW-0378">Hydrolase</keyword>
<sequence>MAALETFVLPRQHAGRVTLHKNVLEQLASPEMVLLDGTSRPYRRGRTTGTLVEAPGAPSILVVPGPVKPPDDVDAVLWTEGGALPTSRADIEHLRARWVQPKFSRHMPLPEDARERALASWRDRFRFAEETVLEDGRLQEGLRSPQIGALHAALAHWKMTNEPATVVMPTGTGKTETMLALLVQQRLERLLVVVPNDALRTQISEKFLTLGLLKKVGALDPTCQLPVVCRLDHALQNAQQADDVFGPCNVVVTTMDVLRLCGDDAKARIVALCSHLFIDEAHHIGAKTWKQTRELFLDRKILQFTATPFRSGREPIPGRVIFNYPLLKAQEEEYFKPILFRPVSALDRDQADGLIITRALDTLDADLAPGEDRPAGFDHLVMARADNVRRAEDLHARYAEACRGKPYGAVLVYHAMPAPEKRAALEALARREARVVVCVNMFGEGFDLPNLKIAAMHDIHKSLTITLQFTGRFTRASRTLGNATLIANVSLAEVQAELRDLYAEDPDWNVLLRVLSAEASGRQEQLMDFLDTFQKTERALPIQNISPKMSAVVYRTTCPMWDPDHITDVVSEDLLYAPPTVSHREHVAVFVTRDQTPVGWGDFHTLQNVTWDVSILHWDAGRHLLYVHSSDLDEMPDKLARAVTGGTAERVEGETTFRCLHGIQRLTLTNLGLSSTIRGAVRFTMFMGSDIVSGLAEASTQDRTKSNIFGFGYERAERSSAGCSARGRLWSYQIAPTVYDWMRWCHSLGAKLIDDSIDVSGLLERAIKWRTVEGRPRAVPLAVEWSEDILARPEQAIMFELEGTVSHLYETGLAVTTFQEDGPLRFRVFTEEHSVEYEVVFGDDVGYRPVNGVEVLVTTGKAEKNTRVPLSEWLVRYPPTTYFHDRTVMWGRLIAHPAPVTAPFSTERVEAWDWTGTNIRAESQGPHRDPATVQYRVIQWLLGQDFDIVFDDDDTWEAADIVAIKLYDDRLVVRLYHCKYSGEDQPGARVGDLYEVCGQAQKSVHWRADVEGLFQHLVKREGERQARHGTTRFDLGDAATLRALGRRARYLRPEFHVSVVQPGVSKRRISDAQLNLLAVTELYLQETYGITFSVITSD</sequence>
<dbReference type="CDD" id="cd17926">
    <property type="entry name" value="DEXHc_RE"/>
    <property type="match status" value="1"/>
</dbReference>
<keyword evidence="4" id="KW-0547">Nucleotide-binding</keyword>
<evidence type="ECO:0000313" key="3">
    <source>
        <dbReference type="EMBL" id="MBB5293705.1"/>
    </source>
</evidence>
<keyword evidence="4" id="KW-0347">Helicase</keyword>
<dbReference type="Gene3D" id="3.40.50.300">
    <property type="entry name" value="P-loop containing nucleotide triphosphate hydrolases"/>
    <property type="match status" value="2"/>
</dbReference>
<accession>A0AAJ5F935</accession>
<dbReference type="SUPFAM" id="SSF52540">
    <property type="entry name" value="P-loop containing nucleoside triphosphate hydrolases"/>
    <property type="match status" value="1"/>
</dbReference>
<dbReference type="CDD" id="cd18785">
    <property type="entry name" value="SF2_C"/>
    <property type="match status" value="1"/>
</dbReference>
<dbReference type="GO" id="GO:0003677">
    <property type="term" value="F:DNA binding"/>
    <property type="evidence" value="ECO:0007669"/>
    <property type="project" value="InterPro"/>
</dbReference>
<name>A0AAJ5F935_9DEIO</name>
<feature type="domain" description="Helicase ATP-binding" evidence="1">
    <location>
        <begin position="155"/>
        <end position="326"/>
    </location>
</feature>
<dbReference type="PANTHER" id="PTHR47396:SF1">
    <property type="entry name" value="ATP-DEPENDENT HELICASE IRC3-RELATED"/>
    <property type="match status" value="1"/>
</dbReference>
<proteinExistence type="predicted"/>
<dbReference type="InterPro" id="IPR001650">
    <property type="entry name" value="Helicase_C-like"/>
</dbReference>
<evidence type="ECO:0000313" key="6">
    <source>
        <dbReference type="Proteomes" id="UP000536909"/>
    </source>
</evidence>
<evidence type="ECO:0000313" key="5">
    <source>
        <dbReference type="Proteomes" id="UP000308000"/>
    </source>
</evidence>
<dbReference type="Proteomes" id="UP000536909">
    <property type="component" value="Unassembled WGS sequence"/>
</dbReference>
<dbReference type="Pfam" id="PF04851">
    <property type="entry name" value="ResIII"/>
    <property type="match status" value="1"/>
</dbReference>
<dbReference type="PANTHER" id="PTHR47396">
    <property type="entry name" value="TYPE I RESTRICTION ENZYME ECOKI R PROTEIN"/>
    <property type="match status" value="1"/>
</dbReference>
<dbReference type="SMART" id="SM00487">
    <property type="entry name" value="DEXDc"/>
    <property type="match status" value="1"/>
</dbReference>
<gene>
    <name evidence="4" type="ORF">FCS05_03980</name>
    <name evidence="3" type="ORF">HNQ10_000518</name>
</gene>